<dbReference type="InterPro" id="IPR027417">
    <property type="entry name" value="P-loop_NTPase"/>
</dbReference>
<dbReference type="PANTHER" id="PTHR43442:SF3">
    <property type="entry name" value="GLUCONOKINASE-RELATED"/>
    <property type="match status" value="1"/>
</dbReference>
<reference evidence="11" key="2">
    <citation type="submission" date="2015-01" db="EMBL/GenBank/DDBJ databases">
        <title>Evolutionary Origins and Diversification of the Mycorrhizal Mutualists.</title>
        <authorList>
            <consortium name="DOE Joint Genome Institute"/>
            <consortium name="Mycorrhizal Genomics Consortium"/>
            <person name="Kohler A."/>
            <person name="Kuo A."/>
            <person name="Nagy L.G."/>
            <person name="Floudas D."/>
            <person name="Copeland A."/>
            <person name="Barry K.W."/>
            <person name="Cichocki N."/>
            <person name="Veneault-Fourrey C."/>
            <person name="LaButti K."/>
            <person name="Lindquist E.A."/>
            <person name="Lipzen A."/>
            <person name="Lundell T."/>
            <person name="Morin E."/>
            <person name="Murat C."/>
            <person name="Riley R."/>
            <person name="Ohm R."/>
            <person name="Sun H."/>
            <person name="Tunlid A."/>
            <person name="Henrissat B."/>
            <person name="Grigoriev I.V."/>
            <person name="Hibbett D.S."/>
            <person name="Martin F."/>
        </authorList>
    </citation>
    <scope>NUCLEOTIDE SEQUENCE [LARGE SCALE GENOMIC DNA]</scope>
    <source>
        <strain evidence="11">F 1598</strain>
    </source>
</reference>
<evidence type="ECO:0000256" key="7">
    <source>
        <dbReference type="ARBA" id="ARBA00022840"/>
    </source>
</evidence>
<evidence type="ECO:0000256" key="8">
    <source>
        <dbReference type="ARBA" id="ARBA00048090"/>
    </source>
</evidence>
<dbReference type="FunCoup" id="A0A0C3FYC8">
    <property type="interactions" value="606"/>
</dbReference>
<gene>
    <name evidence="10" type="ORF">PILCRDRAFT_819447</name>
</gene>
<dbReference type="Proteomes" id="UP000054166">
    <property type="component" value="Unassembled WGS sequence"/>
</dbReference>
<evidence type="ECO:0000256" key="9">
    <source>
        <dbReference type="RuleBase" id="RU363066"/>
    </source>
</evidence>
<keyword evidence="6 9" id="KW-0418">Kinase</keyword>
<dbReference type="Gene3D" id="3.40.50.300">
    <property type="entry name" value="P-loop containing nucleotide triphosphate hydrolases"/>
    <property type="match status" value="1"/>
</dbReference>
<dbReference type="InParanoid" id="A0A0C3FYC8"/>
<keyword evidence="4 9" id="KW-0808">Transferase</keyword>
<dbReference type="NCBIfam" id="TIGR01313">
    <property type="entry name" value="therm_gnt_kin"/>
    <property type="match status" value="1"/>
</dbReference>
<evidence type="ECO:0000256" key="2">
    <source>
        <dbReference type="ARBA" id="ARBA00008420"/>
    </source>
</evidence>
<dbReference type="InterPro" id="IPR031322">
    <property type="entry name" value="Shikimate/glucono_kinase"/>
</dbReference>
<dbReference type="EMBL" id="KN832991">
    <property type="protein sequence ID" value="KIM83211.1"/>
    <property type="molecule type" value="Genomic_DNA"/>
</dbReference>
<dbReference type="SUPFAM" id="SSF52540">
    <property type="entry name" value="P-loop containing nucleoside triphosphate hydrolases"/>
    <property type="match status" value="1"/>
</dbReference>
<evidence type="ECO:0000313" key="10">
    <source>
        <dbReference type="EMBL" id="KIM83211.1"/>
    </source>
</evidence>
<dbReference type="PANTHER" id="PTHR43442">
    <property type="entry name" value="GLUCONOKINASE-RELATED"/>
    <property type="match status" value="1"/>
</dbReference>
<evidence type="ECO:0000256" key="6">
    <source>
        <dbReference type="ARBA" id="ARBA00022777"/>
    </source>
</evidence>
<dbReference type="HOGENOM" id="CLU_077168_2_0_1"/>
<comment type="catalytic activity">
    <reaction evidence="8 9">
        <text>D-gluconate + ATP = 6-phospho-D-gluconate + ADP + H(+)</text>
        <dbReference type="Rhea" id="RHEA:19433"/>
        <dbReference type="ChEBI" id="CHEBI:15378"/>
        <dbReference type="ChEBI" id="CHEBI:18391"/>
        <dbReference type="ChEBI" id="CHEBI:30616"/>
        <dbReference type="ChEBI" id="CHEBI:58759"/>
        <dbReference type="ChEBI" id="CHEBI:456216"/>
        <dbReference type="EC" id="2.7.1.12"/>
    </reaction>
</comment>
<reference evidence="10 11" key="1">
    <citation type="submission" date="2014-04" db="EMBL/GenBank/DDBJ databases">
        <authorList>
            <consortium name="DOE Joint Genome Institute"/>
            <person name="Kuo A."/>
            <person name="Tarkka M."/>
            <person name="Buscot F."/>
            <person name="Kohler A."/>
            <person name="Nagy L.G."/>
            <person name="Floudas D."/>
            <person name="Copeland A."/>
            <person name="Barry K.W."/>
            <person name="Cichocki N."/>
            <person name="Veneault-Fourrey C."/>
            <person name="LaButti K."/>
            <person name="Lindquist E.A."/>
            <person name="Lipzen A."/>
            <person name="Lundell T."/>
            <person name="Morin E."/>
            <person name="Murat C."/>
            <person name="Sun H."/>
            <person name="Tunlid A."/>
            <person name="Henrissat B."/>
            <person name="Grigoriev I.V."/>
            <person name="Hibbett D.S."/>
            <person name="Martin F."/>
            <person name="Nordberg H.P."/>
            <person name="Cantor M.N."/>
            <person name="Hua S.X."/>
        </authorList>
    </citation>
    <scope>NUCLEOTIDE SEQUENCE [LARGE SCALE GENOMIC DNA]</scope>
    <source>
        <strain evidence="10 11">F 1598</strain>
    </source>
</reference>
<dbReference type="STRING" id="765440.A0A0C3FYC8"/>
<evidence type="ECO:0000256" key="3">
    <source>
        <dbReference type="ARBA" id="ARBA00012054"/>
    </source>
</evidence>
<dbReference type="OrthoDB" id="275177at2759"/>
<dbReference type="UniPathway" id="UPA00792"/>
<dbReference type="GO" id="GO:0005737">
    <property type="term" value="C:cytoplasm"/>
    <property type="evidence" value="ECO:0007669"/>
    <property type="project" value="TreeGrafter"/>
</dbReference>
<dbReference type="GO" id="GO:0005975">
    <property type="term" value="P:carbohydrate metabolic process"/>
    <property type="evidence" value="ECO:0007669"/>
    <property type="project" value="InterPro"/>
</dbReference>
<dbReference type="InterPro" id="IPR006001">
    <property type="entry name" value="Therm_gnt_kin"/>
</dbReference>
<dbReference type="AlphaFoldDB" id="A0A0C3FYC8"/>
<comment type="pathway">
    <text evidence="1 9">Carbohydrate acid metabolism; D-gluconate degradation.</text>
</comment>
<evidence type="ECO:0000256" key="1">
    <source>
        <dbReference type="ARBA" id="ARBA00004875"/>
    </source>
</evidence>
<dbReference type="EC" id="2.7.1.12" evidence="3 9"/>
<keyword evidence="11" id="KW-1185">Reference proteome</keyword>
<protein>
    <recommendedName>
        <fullName evidence="3 9">Gluconokinase</fullName>
        <ecNumber evidence="3 9">2.7.1.12</ecNumber>
    </recommendedName>
</protein>
<name>A0A0C3FYC8_PILCF</name>
<evidence type="ECO:0000256" key="4">
    <source>
        <dbReference type="ARBA" id="ARBA00022679"/>
    </source>
</evidence>
<comment type="similarity">
    <text evidence="2 9">Belongs to the gluconokinase GntK/GntV family.</text>
</comment>
<dbReference type="GO" id="GO:0005524">
    <property type="term" value="F:ATP binding"/>
    <property type="evidence" value="ECO:0007669"/>
    <property type="project" value="UniProtKB-KW"/>
</dbReference>
<dbReference type="CDD" id="cd02021">
    <property type="entry name" value="GntK"/>
    <property type="match status" value="1"/>
</dbReference>
<keyword evidence="5 9" id="KW-0547">Nucleotide-binding</keyword>
<proteinExistence type="inferred from homology"/>
<sequence>MAPPDTGHPLLVIVMGVSGTGKSTLGAAIAKNLSMPFIDGDGLHPKANIDKMASGQPLTDKDREPWLEIIRTKAQHMSVEQHVDPSSPTRAGVVVACSALKKSYRNILRGHITALNMPERLQPPGPDTLPTYFVFIKGERDALMDRMLKRQGHFMKANMLESQLQTLESPEGEDGVVVVPMEGHLEEQVELARDGLSKLVDGML</sequence>
<accession>A0A0C3FYC8</accession>
<organism evidence="10 11">
    <name type="scientific">Piloderma croceum (strain F 1598)</name>
    <dbReference type="NCBI Taxonomy" id="765440"/>
    <lineage>
        <taxon>Eukaryota</taxon>
        <taxon>Fungi</taxon>
        <taxon>Dikarya</taxon>
        <taxon>Basidiomycota</taxon>
        <taxon>Agaricomycotina</taxon>
        <taxon>Agaricomycetes</taxon>
        <taxon>Agaricomycetidae</taxon>
        <taxon>Atheliales</taxon>
        <taxon>Atheliaceae</taxon>
        <taxon>Piloderma</taxon>
    </lineage>
</organism>
<dbReference type="Pfam" id="PF01202">
    <property type="entry name" value="SKI"/>
    <property type="match status" value="1"/>
</dbReference>
<evidence type="ECO:0000313" key="11">
    <source>
        <dbReference type="Proteomes" id="UP000054166"/>
    </source>
</evidence>
<keyword evidence="7 9" id="KW-0067">ATP-binding</keyword>
<dbReference type="GO" id="GO:0046316">
    <property type="term" value="F:gluconokinase activity"/>
    <property type="evidence" value="ECO:0007669"/>
    <property type="project" value="UniProtKB-EC"/>
</dbReference>
<evidence type="ECO:0000256" key="5">
    <source>
        <dbReference type="ARBA" id="ARBA00022741"/>
    </source>
</evidence>